<evidence type="ECO:0000313" key="10">
    <source>
        <dbReference type="Proteomes" id="UP000192596"/>
    </source>
</evidence>
<accession>A0A1V8TLA7</accession>
<feature type="transmembrane region" description="Helical" evidence="7">
    <location>
        <begin position="189"/>
        <end position="212"/>
    </location>
</feature>
<keyword evidence="4 7" id="KW-1133">Transmembrane helix</keyword>
<dbReference type="InterPro" id="IPR005829">
    <property type="entry name" value="Sugar_transporter_CS"/>
</dbReference>
<evidence type="ECO:0000256" key="4">
    <source>
        <dbReference type="ARBA" id="ARBA00022989"/>
    </source>
</evidence>
<dbReference type="SUPFAM" id="SSF103473">
    <property type="entry name" value="MFS general substrate transporter"/>
    <property type="match status" value="1"/>
</dbReference>
<protein>
    <recommendedName>
        <fullName evidence="8">Major facilitator superfamily (MFS) profile domain-containing protein</fullName>
    </recommendedName>
</protein>
<dbReference type="Proteomes" id="UP000192596">
    <property type="component" value="Unassembled WGS sequence"/>
</dbReference>
<evidence type="ECO:0000256" key="5">
    <source>
        <dbReference type="ARBA" id="ARBA00023136"/>
    </source>
</evidence>
<evidence type="ECO:0000256" key="1">
    <source>
        <dbReference type="ARBA" id="ARBA00004141"/>
    </source>
</evidence>
<dbReference type="PANTHER" id="PTHR23511:SF3">
    <property type="entry name" value="MAJOR FACILITATOR SUPERFAMILY (MFS) PROFILE DOMAIN-CONTAINING PROTEIN"/>
    <property type="match status" value="1"/>
</dbReference>
<dbReference type="AlphaFoldDB" id="A0A1V8TLA7"/>
<feature type="transmembrane region" description="Helical" evidence="7">
    <location>
        <begin position="64"/>
        <end position="85"/>
    </location>
</feature>
<feature type="transmembrane region" description="Helical" evidence="7">
    <location>
        <begin position="105"/>
        <end position="124"/>
    </location>
</feature>
<feature type="transmembrane region" description="Helical" evidence="7">
    <location>
        <begin position="131"/>
        <end position="149"/>
    </location>
</feature>
<evidence type="ECO:0000313" key="9">
    <source>
        <dbReference type="EMBL" id="OQO12146.1"/>
    </source>
</evidence>
<proteinExistence type="predicted"/>
<feature type="transmembrane region" description="Helical" evidence="7">
    <location>
        <begin position="530"/>
        <end position="548"/>
    </location>
</feature>
<reference evidence="10" key="1">
    <citation type="submission" date="2017-03" db="EMBL/GenBank/DDBJ databases">
        <title>Genomes of endolithic fungi from Antarctica.</title>
        <authorList>
            <person name="Coleine C."/>
            <person name="Masonjones S."/>
            <person name="Stajich J.E."/>
        </authorList>
    </citation>
    <scope>NUCLEOTIDE SEQUENCE [LARGE SCALE GENOMIC DNA]</scope>
    <source>
        <strain evidence="10">CCFEE 5527</strain>
    </source>
</reference>
<evidence type="ECO:0000256" key="2">
    <source>
        <dbReference type="ARBA" id="ARBA00022448"/>
    </source>
</evidence>
<dbReference type="Pfam" id="PF07690">
    <property type="entry name" value="MFS_1"/>
    <property type="match status" value="1"/>
</dbReference>
<organism evidence="9 10">
    <name type="scientific">Cryoendolithus antarcticus</name>
    <dbReference type="NCBI Taxonomy" id="1507870"/>
    <lineage>
        <taxon>Eukaryota</taxon>
        <taxon>Fungi</taxon>
        <taxon>Dikarya</taxon>
        <taxon>Ascomycota</taxon>
        <taxon>Pezizomycotina</taxon>
        <taxon>Dothideomycetes</taxon>
        <taxon>Dothideomycetidae</taxon>
        <taxon>Cladosporiales</taxon>
        <taxon>Cladosporiaceae</taxon>
        <taxon>Cryoendolithus</taxon>
    </lineage>
</organism>
<evidence type="ECO:0000256" key="3">
    <source>
        <dbReference type="ARBA" id="ARBA00022692"/>
    </source>
</evidence>
<name>A0A1V8TLA7_9PEZI</name>
<dbReference type="OrthoDB" id="4139357at2759"/>
<feature type="transmembrane region" description="Helical" evidence="7">
    <location>
        <begin position="433"/>
        <end position="453"/>
    </location>
</feature>
<keyword evidence="3 7" id="KW-0812">Transmembrane</keyword>
<dbReference type="PANTHER" id="PTHR23511">
    <property type="entry name" value="SYNAPTIC VESICLE GLYCOPROTEIN 2"/>
    <property type="match status" value="1"/>
</dbReference>
<dbReference type="PROSITE" id="PS00217">
    <property type="entry name" value="SUGAR_TRANSPORT_2"/>
    <property type="match status" value="1"/>
</dbReference>
<feature type="transmembrane region" description="Helical" evidence="7">
    <location>
        <begin position="359"/>
        <end position="386"/>
    </location>
</feature>
<keyword evidence="2" id="KW-0813">Transport</keyword>
<dbReference type="EMBL" id="NAJO01000005">
    <property type="protein sequence ID" value="OQO12146.1"/>
    <property type="molecule type" value="Genomic_DNA"/>
</dbReference>
<feature type="transmembrane region" description="Helical" evidence="7">
    <location>
        <begin position="251"/>
        <end position="270"/>
    </location>
</feature>
<keyword evidence="5 7" id="KW-0472">Membrane</keyword>
<dbReference type="Gene3D" id="1.20.1250.20">
    <property type="entry name" value="MFS general substrate transporter like domains"/>
    <property type="match status" value="1"/>
</dbReference>
<dbReference type="InterPro" id="IPR020846">
    <property type="entry name" value="MFS_dom"/>
</dbReference>
<dbReference type="InterPro" id="IPR011701">
    <property type="entry name" value="MFS"/>
</dbReference>
<comment type="subcellular location">
    <subcellularLocation>
        <location evidence="1">Membrane</location>
        <topology evidence="1">Multi-pass membrane protein</topology>
    </subcellularLocation>
</comment>
<feature type="transmembrane region" description="Helical" evidence="7">
    <location>
        <begin position="459"/>
        <end position="479"/>
    </location>
</feature>
<evidence type="ECO:0000259" key="8">
    <source>
        <dbReference type="PROSITE" id="PS50850"/>
    </source>
</evidence>
<dbReference type="InterPro" id="IPR036259">
    <property type="entry name" value="MFS_trans_sf"/>
</dbReference>
<feature type="transmembrane region" description="Helical" evidence="7">
    <location>
        <begin position="491"/>
        <end position="510"/>
    </location>
</feature>
<dbReference type="GO" id="GO:0016020">
    <property type="term" value="C:membrane"/>
    <property type="evidence" value="ECO:0007669"/>
    <property type="project" value="UniProtKB-SubCell"/>
</dbReference>
<feature type="compositionally biased region" description="Basic and acidic residues" evidence="6">
    <location>
        <begin position="1"/>
        <end position="11"/>
    </location>
</feature>
<feature type="domain" description="Major facilitator superfamily (MFS) profile" evidence="8">
    <location>
        <begin position="66"/>
        <end position="552"/>
    </location>
</feature>
<dbReference type="GO" id="GO:0022857">
    <property type="term" value="F:transmembrane transporter activity"/>
    <property type="evidence" value="ECO:0007669"/>
    <property type="project" value="InterPro"/>
</dbReference>
<keyword evidence="10" id="KW-1185">Reference proteome</keyword>
<feature type="transmembrane region" description="Helical" evidence="7">
    <location>
        <begin position="155"/>
        <end position="177"/>
    </location>
</feature>
<comment type="caution">
    <text evidence="9">The sequence shown here is derived from an EMBL/GenBank/DDBJ whole genome shotgun (WGS) entry which is preliminary data.</text>
</comment>
<feature type="transmembrane region" description="Helical" evidence="7">
    <location>
        <begin position="406"/>
        <end position="426"/>
    </location>
</feature>
<gene>
    <name evidence="9" type="ORF">B0A48_02786</name>
</gene>
<evidence type="ECO:0000256" key="7">
    <source>
        <dbReference type="SAM" id="Phobius"/>
    </source>
</evidence>
<evidence type="ECO:0000256" key="6">
    <source>
        <dbReference type="SAM" id="MobiDB-lite"/>
    </source>
</evidence>
<dbReference type="STRING" id="1507870.A0A1V8TLA7"/>
<dbReference type="PROSITE" id="PS50850">
    <property type="entry name" value="MFS"/>
    <property type="match status" value="1"/>
</dbReference>
<dbReference type="InParanoid" id="A0A1V8TLA7"/>
<sequence length="558" mass="60634">MGKLSNEKIAGEDSPPMTSDYEQNHGPTVGGVHWDQLEGLTLYEKKCKLINHEVDSNGMGKYQWYIWGLCGFGYFIDLLWAQAFGLMLAPLQQEMGFPANQSGNISTAFSAGLTAGAFTWGVLVDIIGRQWAFNLTCLFSAAFGLGLGGCSTYTGFLVVTAFIGFGIGGNIPIDTTICLEFIPQNKRFLLALLSIFQPIGVTICSAIAFGFIPKYSCSPGFIEGKNALISCNLATGGEPCCSKADNMGWRYFAFTLGSITLFIFFLRFVVFRFKESPKFLVYRGKDEKAVATLTYIANYNKRECGLTLADFEALQAESDSHHSGAELLGSGAKQAALSLGGKVKVEISRYGLLFKNKDVAILTILVWLTYICDFWGFTLAGTYLPAIFACKSGDLGLSLTQTYRNYLAIYTPGIFGVLLGAMMYRVPKLGRQLTMIITSALMGISIFVFTAVNTQPANIGLNMMEYFFQSAFNAVLYGWTPEVFPAPIRGTACGLASFWGRLFGIIAPLMAQTLLPAGGICTDVQATTRILYLAGGLTLGCVLTISLFPRKLVGSESM</sequence>
<feature type="region of interest" description="Disordered" evidence="6">
    <location>
        <begin position="1"/>
        <end position="25"/>
    </location>
</feature>